<accession>A0A9P4JYT2</accession>
<sequence>MHLFSMLASAFALLSSAIASTSYRDPDTGLTFASDQVSYKVNQYITFRFAVPSSVPSFSGFDTVIQVVAPNEIGWVGIAWNNRMVYGPLTVAWNNGNSAVVSSRWTTSYSAPSYDTAHSQLQLISSGTKRSGTHWQYTAKCSGCTSFISQNNWNVTLSANGSNRLAFAWSPQKPASTSPSGTINPHNGFGYFNSDFSQGQNANLE</sequence>
<feature type="signal peptide" evidence="1">
    <location>
        <begin position="1"/>
        <end position="19"/>
    </location>
</feature>
<dbReference type="SMART" id="SM00664">
    <property type="entry name" value="DoH"/>
    <property type="match status" value="1"/>
</dbReference>
<dbReference type="OrthoDB" id="413885at2759"/>
<protein>
    <submittedName>
        <fullName evidence="3">CBD9-like protein</fullName>
    </submittedName>
</protein>
<feature type="domain" description="DOMON" evidence="2">
    <location>
        <begin position="75"/>
        <end position="170"/>
    </location>
</feature>
<dbReference type="InterPro" id="IPR015920">
    <property type="entry name" value="Cellobiose_DH-like_cyt"/>
</dbReference>
<dbReference type="InterPro" id="IPR005018">
    <property type="entry name" value="DOMON_domain"/>
</dbReference>
<dbReference type="EMBL" id="ML986710">
    <property type="protein sequence ID" value="KAF2259432.1"/>
    <property type="molecule type" value="Genomic_DNA"/>
</dbReference>
<dbReference type="SUPFAM" id="SSF49344">
    <property type="entry name" value="CBD9-like"/>
    <property type="match status" value="1"/>
</dbReference>
<dbReference type="Pfam" id="PF16010">
    <property type="entry name" value="CDH-cyt"/>
    <property type="match status" value="1"/>
</dbReference>
<dbReference type="AlphaFoldDB" id="A0A9P4JYT2"/>
<evidence type="ECO:0000313" key="3">
    <source>
        <dbReference type="EMBL" id="KAF2259432.1"/>
    </source>
</evidence>
<keyword evidence="4" id="KW-1185">Reference proteome</keyword>
<organism evidence="3 4">
    <name type="scientific">Lojkania enalia</name>
    <dbReference type="NCBI Taxonomy" id="147567"/>
    <lineage>
        <taxon>Eukaryota</taxon>
        <taxon>Fungi</taxon>
        <taxon>Dikarya</taxon>
        <taxon>Ascomycota</taxon>
        <taxon>Pezizomycotina</taxon>
        <taxon>Dothideomycetes</taxon>
        <taxon>Pleosporomycetidae</taxon>
        <taxon>Pleosporales</taxon>
        <taxon>Pleosporales incertae sedis</taxon>
        <taxon>Lojkania</taxon>
    </lineage>
</organism>
<feature type="chain" id="PRO_5040171869" evidence="1">
    <location>
        <begin position="20"/>
        <end position="205"/>
    </location>
</feature>
<comment type="caution">
    <text evidence="3">The sequence shown here is derived from an EMBL/GenBank/DDBJ whole genome shotgun (WGS) entry which is preliminary data.</text>
</comment>
<evidence type="ECO:0000256" key="1">
    <source>
        <dbReference type="SAM" id="SignalP"/>
    </source>
</evidence>
<reference evidence="4" key="1">
    <citation type="journal article" date="2020" name="Stud. Mycol.">
        <title>101 Dothideomycetes genomes: A test case for predicting lifestyles and emergence of pathogens.</title>
        <authorList>
            <person name="Haridas S."/>
            <person name="Albert R."/>
            <person name="Binder M."/>
            <person name="Bloem J."/>
            <person name="LaButti K."/>
            <person name="Salamov A."/>
            <person name="Andreopoulos B."/>
            <person name="Baker S."/>
            <person name="Barry K."/>
            <person name="Bills G."/>
            <person name="Bluhm B."/>
            <person name="Cannon C."/>
            <person name="Castanera R."/>
            <person name="Culley D."/>
            <person name="Daum C."/>
            <person name="Ezra D."/>
            <person name="Gonzalez J."/>
            <person name="Henrissat B."/>
            <person name="Kuo A."/>
            <person name="Liang C."/>
            <person name="Lipzen A."/>
            <person name="Lutzoni F."/>
            <person name="Magnuson J."/>
            <person name="Mondo S."/>
            <person name="Nolan M."/>
            <person name="Ohm R."/>
            <person name="Pangilinan J."/>
            <person name="Park H.-J."/>
            <person name="Ramirez L."/>
            <person name="Alfaro M."/>
            <person name="Sun H."/>
            <person name="Tritt A."/>
            <person name="Yoshinaga Y."/>
            <person name="Zwiers L.-H."/>
            <person name="Turgeon B."/>
            <person name="Goodwin S."/>
            <person name="Spatafora J."/>
            <person name="Crous P."/>
            <person name="Grigoriev I."/>
        </authorList>
    </citation>
    <scope>NUCLEOTIDE SEQUENCE [LARGE SCALE GENOMIC DNA]</scope>
    <source>
        <strain evidence="4">CBS 304.66</strain>
    </source>
</reference>
<gene>
    <name evidence="3" type="ORF">CC78DRAFT_592313</name>
</gene>
<dbReference type="Gene3D" id="2.60.40.1210">
    <property type="entry name" value="Cellobiose dehydrogenase, cytochrome domain"/>
    <property type="match status" value="1"/>
</dbReference>
<dbReference type="PANTHER" id="PTHR47797">
    <property type="entry name" value="DEHYDROGENASE, PUTATIVE (AFU_ORTHOLOGUE AFUA_8G05805)-RELATED"/>
    <property type="match status" value="1"/>
</dbReference>
<keyword evidence="1" id="KW-0732">Signal</keyword>
<dbReference type="Proteomes" id="UP000800093">
    <property type="component" value="Unassembled WGS sequence"/>
</dbReference>
<evidence type="ECO:0000313" key="4">
    <source>
        <dbReference type="Proteomes" id="UP000800093"/>
    </source>
</evidence>
<evidence type="ECO:0000259" key="2">
    <source>
        <dbReference type="SMART" id="SM00664"/>
    </source>
</evidence>
<dbReference type="CDD" id="cd09630">
    <property type="entry name" value="CDH_like_cytochrome"/>
    <property type="match status" value="1"/>
</dbReference>
<proteinExistence type="predicted"/>
<dbReference type="PANTHER" id="PTHR47797:SF5">
    <property type="entry name" value="CELLOBIOSE DEHYDROGENASE CYTOCHROME DOMAIN-CONTAINING PROTEIN"/>
    <property type="match status" value="1"/>
</dbReference>
<name>A0A9P4JYT2_9PLEO</name>